<reference evidence="10 11" key="1">
    <citation type="submission" date="2019-03" db="EMBL/GenBank/DDBJ databases">
        <title>Sequencing 23 genomes of Wallemia ichthyophaga.</title>
        <authorList>
            <person name="Gostincar C."/>
        </authorList>
    </citation>
    <scope>NUCLEOTIDE SEQUENCE [LARGE SCALE GENOMIC DNA]</scope>
    <source>
        <strain evidence="10 11">EXF-8621</strain>
    </source>
</reference>
<keyword evidence="7" id="KW-0539">Nucleus</keyword>
<dbReference type="EMBL" id="SPOF01000032">
    <property type="protein sequence ID" value="TIB10280.1"/>
    <property type="molecule type" value="Genomic_DNA"/>
</dbReference>
<dbReference type="PROSITE" id="PS00028">
    <property type="entry name" value="ZINC_FINGER_C2H2_1"/>
    <property type="match status" value="1"/>
</dbReference>
<evidence type="ECO:0000313" key="11">
    <source>
        <dbReference type="Proteomes" id="UP000306954"/>
    </source>
</evidence>
<gene>
    <name evidence="10" type="ORF">E3P90_02934</name>
</gene>
<dbReference type="GO" id="GO:0006357">
    <property type="term" value="P:regulation of transcription by RNA polymerase II"/>
    <property type="evidence" value="ECO:0007669"/>
    <property type="project" value="InterPro"/>
</dbReference>
<organism evidence="10 11">
    <name type="scientific">Wallemia ichthyophaga</name>
    <dbReference type="NCBI Taxonomy" id="245174"/>
    <lineage>
        <taxon>Eukaryota</taxon>
        <taxon>Fungi</taxon>
        <taxon>Dikarya</taxon>
        <taxon>Basidiomycota</taxon>
        <taxon>Wallemiomycotina</taxon>
        <taxon>Wallemiomycetes</taxon>
        <taxon>Wallemiales</taxon>
        <taxon>Wallemiaceae</taxon>
        <taxon>Wallemia</taxon>
    </lineage>
</organism>
<comment type="caution">
    <text evidence="10">The sequence shown here is derived from an EMBL/GenBank/DDBJ whole genome shotgun (WGS) entry which is preliminary data.</text>
</comment>
<dbReference type="InterPro" id="IPR029071">
    <property type="entry name" value="Ubiquitin-like_domsf"/>
</dbReference>
<proteinExistence type="inferred from homology"/>
<dbReference type="GO" id="GO:1903094">
    <property type="term" value="P:negative regulation of protein K48-linked deubiquitination"/>
    <property type="evidence" value="ECO:0007669"/>
    <property type="project" value="TreeGrafter"/>
</dbReference>
<dbReference type="GO" id="GO:0003712">
    <property type="term" value="F:transcription coregulator activity"/>
    <property type="evidence" value="ECO:0007669"/>
    <property type="project" value="InterPro"/>
</dbReference>
<accession>A0A4T0H4S2</accession>
<feature type="domain" description="UBX" evidence="9">
    <location>
        <begin position="221"/>
        <end position="298"/>
    </location>
</feature>
<evidence type="ECO:0000256" key="7">
    <source>
        <dbReference type="ARBA" id="ARBA00023242"/>
    </source>
</evidence>
<feature type="region of interest" description="Disordered" evidence="8">
    <location>
        <begin position="81"/>
        <end position="145"/>
    </location>
</feature>
<evidence type="ECO:0000256" key="6">
    <source>
        <dbReference type="ARBA" id="ARBA00023163"/>
    </source>
</evidence>
<feature type="compositionally biased region" description="Basic and acidic residues" evidence="8">
    <location>
        <begin position="93"/>
        <end position="145"/>
    </location>
</feature>
<feature type="compositionally biased region" description="Basic and acidic residues" evidence="8">
    <location>
        <begin position="179"/>
        <end position="202"/>
    </location>
</feature>
<dbReference type="CDD" id="cd14270">
    <property type="entry name" value="UBA"/>
    <property type="match status" value="1"/>
</dbReference>
<name>A0A4T0H4S2_WALIC</name>
<dbReference type="Proteomes" id="UP000306954">
    <property type="component" value="Unassembled WGS sequence"/>
</dbReference>
<evidence type="ECO:0000256" key="3">
    <source>
        <dbReference type="ARBA" id="ARBA00010289"/>
    </source>
</evidence>
<feature type="compositionally biased region" description="Polar residues" evidence="8">
    <location>
        <begin position="218"/>
        <end position="237"/>
    </location>
</feature>
<evidence type="ECO:0000256" key="4">
    <source>
        <dbReference type="ARBA" id="ARBA00022490"/>
    </source>
</evidence>
<dbReference type="Pfam" id="PF00789">
    <property type="entry name" value="UBX"/>
    <property type="match status" value="1"/>
</dbReference>
<comment type="subcellular location">
    <subcellularLocation>
        <location evidence="2">Cytoplasm</location>
    </subcellularLocation>
    <subcellularLocation>
        <location evidence="1">Nucleus</location>
    </subcellularLocation>
</comment>
<evidence type="ECO:0000256" key="5">
    <source>
        <dbReference type="ARBA" id="ARBA00023015"/>
    </source>
</evidence>
<evidence type="ECO:0000313" key="10">
    <source>
        <dbReference type="EMBL" id="TIB10280.1"/>
    </source>
</evidence>
<keyword evidence="4" id="KW-0963">Cytoplasm</keyword>
<dbReference type="SMART" id="SM00166">
    <property type="entry name" value="UBX"/>
    <property type="match status" value="1"/>
</dbReference>
<comment type="similarity">
    <text evidence="3">Belongs to the Mediator complex subunit 12 family.</text>
</comment>
<dbReference type="GO" id="GO:0036435">
    <property type="term" value="F:K48-linked polyubiquitin modification-dependent protein binding"/>
    <property type="evidence" value="ECO:0007669"/>
    <property type="project" value="TreeGrafter"/>
</dbReference>
<dbReference type="GO" id="GO:0005737">
    <property type="term" value="C:cytoplasm"/>
    <property type="evidence" value="ECO:0007669"/>
    <property type="project" value="UniProtKB-SubCell"/>
</dbReference>
<dbReference type="Pfam" id="PF09497">
    <property type="entry name" value="Med12"/>
    <property type="match status" value="1"/>
</dbReference>
<dbReference type="InterPro" id="IPR013087">
    <property type="entry name" value="Znf_C2H2_type"/>
</dbReference>
<dbReference type="PANTHER" id="PTHR46340">
    <property type="entry name" value="UBX DOMAIN-CONTAINING PROTEIN 1"/>
    <property type="match status" value="1"/>
</dbReference>
<evidence type="ECO:0000256" key="8">
    <source>
        <dbReference type="SAM" id="MobiDB-lite"/>
    </source>
</evidence>
<keyword evidence="6" id="KW-0804">Transcription</keyword>
<dbReference type="GO" id="GO:0032435">
    <property type="term" value="P:negative regulation of proteasomal ubiquitin-dependent protein catabolic process"/>
    <property type="evidence" value="ECO:0007669"/>
    <property type="project" value="TreeGrafter"/>
</dbReference>
<evidence type="ECO:0000256" key="2">
    <source>
        <dbReference type="ARBA" id="ARBA00004496"/>
    </source>
</evidence>
<dbReference type="PANTHER" id="PTHR46340:SF1">
    <property type="entry name" value="UBX DOMAIN-CONTAINING PROTEIN 1"/>
    <property type="match status" value="1"/>
</dbReference>
<dbReference type="InterPro" id="IPR001012">
    <property type="entry name" value="UBX_dom"/>
</dbReference>
<evidence type="ECO:0000256" key="1">
    <source>
        <dbReference type="ARBA" id="ARBA00004123"/>
    </source>
</evidence>
<dbReference type="GO" id="GO:0031397">
    <property type="term" value="P:negative regulation of protein ubiquitination"/>
    <property type="evidence" value="ECO:0007669"/>
    <property type="project" value="TreeGrafter"/>
</dbReference>
<dbReference type="InterPro" id="IPR019035">
    <property type="entry name" value="Mediator_Med12"/>
</dbReference>
<dbReference type="Gene3D" id="3.10.20.90">
    <property type="entry name" value="Phosphatidylinositol 3-kinase Catalytic Subunit, Chain A, domain 1"/>
    <property type="match status" value="1"/>
</dbReference>
<feature type="region of interest" description="Disordered" evidence="8">
    <location>
        <begin position="179"/>
        <end position="237"/>
    </location>
</feature>
<evidence type="ECO:0000259" key="9">
    <source>
        <dbReference type="PROSITE" id="PS50033"/>
    </source>
</evidence>
<dbReference type="SUPFAM" id="SSF54236">
    <property type="entry name" value="Ubiquitin-like"/>
    <property type="match status" value="1"/>
</dbReference>
<protein>
    <recommendedName>
        <fullName evidence="9">UBX domain-containing protein</fullName>
    </recommendedName>
</protein>
<keyword evidence="5" id="KW-0805">Transcription regulation</keyword>
<sequence>MASKQDLMAMGFEEARVDWALSATKNGNMDVVLDHIESNAENQVPDISEQAEHAEQVPASIRCDDCNKLFKDQALAGYHAEKSGHPSFSQSTEEIKPLTEDEKAERLQQLKSKMDEKRKVQAEAGKEDDKRNELIRVQRGKEDQAVREELKAKELKKDLEKKKKEKEEDKKAMARVKQQIEADKRERAEKAAKDKALREGKVDTATPAQPSKPVIPKVSTSNATDTRLQLRTPSGPLTTTLKVDNTLTDVSDFIATQQMVEASNLTFSTTFPARTFTDDEMSKSLKQLDLVPSAALIVKFNRAAAANDSNGNLMSRLSIYEQKPPNWRLPISSTSLEYPDYQPPIPGKDEDIINQSTVRNGYTAPPAVQNETFSCHQLIIDSLQTNNVAQNLNFIFKSALDIRHTRNHPQSNYIRDGGGADAHIYFQQLASPEIPLQSLLKLPRNLKPESILNHLEQHHVDPQRSVWLVKLASRQSSNYTQLSMEWSNLLTQRLSSKLVELPIPESTSTPNGSFTTNHLNSHSWLSQFSFLLDILRAFIANGLLDSLTLHQWLLNHLKHIHLARLPLIATLALENIEAFYSSHQLSNVLVAAACRRIIELRVAHANEHLTCLARSLERIIVLTFDRFSYSFISPKLWLEFSPLFQSLLHTHSIYPEIKLRNNRLLYGNKDKAHTYTHYCPRQSLMRDINVLDSINTHTNIRALALDFFEPSNHSNARSFTDKVNTLLEWAVSDYRSSQHRCYAVATLLRFYVSLQLKLNQKTCSKDAIKHEIQHLVFVWLEGESRGRRECDIHKLLSELVRRRVFNYSLYMQHIIASGLMANPKKKAIHSNVLLNMPLFDASISVVNLRRMAMDCDVNASCEKSMENLTRNFRALLPRLYKKTESIPAITTLDLENTFSPYKKLPLFYQYRAIHSNLLPSVAAFTDAKTGESRLGVEELATIISILEYFEDYASVHALIEGLLPTINNRQVLFLLMDAIRRSWTVLVSMNAMAALTVKFIAKYDMVHSSGGQVRPLVLLLVTAREHMQLPAHLERPVQEAVSSLEKSLTTTVSSSAPPRSIADVQMLLHDNSAANAADLATTLWYRHSAHTQWGASVWEGVLDALRVGHARDIAITKHHLTCFAVFLHEVNNRAAGGLERYITASLAAHPQTLLGGELELSDAVKSIVVQMVVRRVVQTTAFIEDVYLPLMSRGVGAKVVVCLNNILLAVLAPETQPPMVLSDYQHLVTRRGKAYRQPHLARLAQVLPTLVALEVGGSGNGNDCADGNPPHLSESAKNSCRALREALSAQKVFAAACMRNMDSVYDALMSRATVHTQQLSIDTLKALTSFGPADTTDCDIAALTSEANPWTFCRHKIALRIVLNYGSHAQTCRAVMSDLLPQMQANGLVKDMLRGINGRAGTEVGASVVRCSFPLTTPLQLANMSFDKILRLLLSLKNAIDANWLADESRVAAEIYATVESISDVLLFHKAVLPAFDKDIYTNTVTNLTSCFHAIFAPREEALENGEVIEDSGSGSNSDNDGQSLEVLCKLLQLLLRTPDASTDLNSPYLGLGDAVLPYLLRRLTAVHNETTYDTAVAILDALPETPRKAFDAVDTANASLSSEVIRLLPPPQTPSAASQTSHTWELLDQIPESEGGDRRVQFNAPQLHKWLDARLVNDHLLHANKHIPLEYERNVPGDGLEAGPVLAYQFRRSLRTVDQIMDMNSVADVGDEGSVDADGDLAFHSNLKKRKADGEEGGLSNGSVDSLGSFAQAIIHPAQPLATTTTQARRTSHRRRITRSLLTETKPVQNYNAFVGNLVSLKITSGVHAKRLDALCASVQSVADKIEFTSSASGFLIVKGKCDCRAKDIGKLVYDKLDRLVLDDITNASGWLLVLLVSLVSLSCLRHYVLSMYTTPNPE</sequence>
<dbReference type="GO" id="GO:0016592">
    <property type="term" value="C:mediator complex"/>
    <property type="evidence" value="ECO:0007669"/>
    <property type="project" value="InterPro"/>
</dbReference>
<dbReference type="PROSITE" id="PS50033">
    <property type="entry name" value="UBX"/>
    <property type="match status" value="1"/>
</dbReference>